<dbReference type="SUPFAM" id="SSF46785">
    <property type="entry name" value="Winged helix' DNA-binding domain"/>
    <property type="match status" value="1"/>
</dbReference>
<feature type="domain" description="HTH gntR-type" evidence="4">
    <location>
        <begin position="12"/>
        <end position="80"/>
    </location>
</feature>
<dbReference type="GO" id="GO:0003700">
    <property type="term" value="F:DNA-binding transcription factor activity"/>
    <property type="evidence" value="ECO:0007669"/>
    <property type="project" value="InterPro"/>
</dbReference>
<gene>
    <name evidence="5" type="ORF">SAV14893_004780</name>
    <name evidence="6" type="ORF">SAV31267_083230</name>
</gene>
<dbReference type="OMA" id="VTHERTA"/>
<keyword evidence="2" id="KW-0238">DNA-binding</keyword>
<dbReference type="GO" id="GO:0003677">
    <property type="term" value="F:DNA binding"/>
    <property type="evidence" value="ECO:0007669"/>
    <property type="project" value="UniProtKB-KW"/>
</dbReference>
<dbReference type="SUPFAM" id="SSF48008">
    <property type="entry name" value="GntR ligand-binding domain-like"/>
    <property type="match status" value="1"/>
</dbReference>
<evidence type="ECO:0000256" key="2">
    <source>
        <dbReference type="ARBA" id="ARBA00023125"/>
    </source>
</evidence>
<dbReference type="PROSITE" id="PS50949">
    <property type="entry name" value="HTH_GNTR"/>
    <property type="match status" value="1"/>
</dbReference>
<dbReference type="Gene3D" id="1.10.10.10">
    <property type="entry name" value="Winged helix-like DNA-binding domain superfamily/Winged helix DNA-binding domain"/>
    <property type="match status" value="1"/>
</dbReference>
<dbReference type="Pfam" id="PF07729">
    <property type="entry name" value="FCD"/>
    <property type="match status" value="1"/>
</dbReference>
<dbReference type="InterPro" id="IPR011711">
    <property type="entry name" value="GntR_C"/>
</dbReference>
<dbReference type="InterPro" id="IPR036390">
    <property type="entry name" value="WH_DNA-bd_sf"/>
</dbReference>
<dbReference type="CDD" id="cd07377">
    <property type="entry name" value="WHTH_GntR"/>
    <property type="match status" value="1"/>
</dbReference>
<sequence>MRGMTISPVSRVPLSLDVAQRLRAAILDGTFPADTELPTETELAQSFGVGRSTVREALRVLQAHGLISGADTVSTARPRVTHERTAGAAGLALSTALQVGAIPLADLVALRTLLEAEAIRQTTAVPDAARSCLVTMAAAVENADIQTFHAADVDFHGQLAYAGGNQALGFVIGVLRDCIAGYLLDALAAVADRGTVLARLLAEHQAIVDALDAGETDRAAELVVAHVRGFYEPQTP</sequence>
<dbReference type="PANTHER" id="PTHR43537:SF44">
    <property type="entry name" value="GNTR FAMILY REGULATORY PROTEIN"/>
    <property type="match status" value="1"/>
</dbReference>
<dbReference type="Pfam" id="PF00392">
    <property type="entry name" value="GntR"/>
    <property type="match status" value="1"/>
</dbReference>
<evidence type="ECO:0000313" key="7">
    <source>
        <dbReference type="Proteomes" id="UP000299211"/>
    </source>
</evidence>
<reference evidence="6 7" key="1">
    <citation type="submission" date="2019-04" db="EMBL/GenBank/DDBJ databases">
        <title>Draft genome sequences of Streptomyces avermitilis ATCC 31267.</title>
        <authorList>
            <person name="Komaki H."/>
            <person name="Tamura T."/>
            <person name="Hosoyama A."/>
        </authorList>
    </citation>
    <scope>NUCLEOTIDE SEQUENCE [LARGE SCALE GENOMIC DNA]</scope>
    <source>
        <strain evidence="6 7">ATCC 31267</strain>
    </source>
</reference>
<dbReference type="InterPro" id="IPR008920">
    <property type="entry name" value="TF_FadR/GntR_C"/>
</dbReference>
<dbReference type="EMBL" id="BJHY01000001">
    <property type="protein sequence ID" value="GDY78838.1"/>
    <property type="molecule type" value="Genomic_DNA"/>
</dbReference>
<keyword evidence="3" id="KW-0804">Transcription</keyword>
<dbReference type="SMART" id="SM00345">
    <property type="entry name" value="HTH_GNTR"/>
    <property type="match status" value="1"/>
</dbReference>
<dbReference type="EMBL" id="BJHX01000001">
    <property type="protein sequence ID" value="GDY61085.1"/>
    <property type="molecule type" value="Genomic_DNA"/>
</dbReference>
<protein>
    <submittedName>
        <fullName evidence="6">GntR family transcriptional regulator</fullName>
    </submittedName>
</protein>
<evidence type="ECO:0000313" key="6">
    <source>
        <dbReference type="EMBL" id="GDY78838.1"/>
    </source>
</evidence>
<dbReference type="InterPro" id="IPR036388">
    <property type="entry name" value="WH-like_DNA-bd_sf"/>
</dbReference>
<dbReference type="Proteomes" id="UP000302139">
    <property type="component" value="Unassembled WGS sequence"/>
</dbReference>
<evidence type="ECO:0000313" key="8">
    <source>
        <dbReference type="Proteomes" id="UP000302139"/>
    </source>
</evidence>
<proteinExistence type="predicted"/>
<dbReference type="Gene3D" id="1.20.120.530">
    <property type="entry name" value="GntR ligand-binding domain-like"/>
    <property type="match status" value="1"/>
</dbReference>
<evidence type="ECO:0000313" key="5">
    <source>
        <dbReference type="EMBL" id="GDY61085.1"/>
    </source>
</evidence>
<organism evidence="6 7">
    <name type="scientific">Streptomyces avermitilis</name>
    <dbReference type="NCBI Taxonomy" id="33903"/>
    <lineage>
        <taxon>Bacteria</taxon>
        <taxon>Bacillati</taxon>
        <taxon>Actinomycetota</taxon>
        <taxon>Actinomycetes</taxon>
        <taxon>Kitasatosporales</taxon>
        <taxon>Streptomycetaceae</taxon>
        <taxon>Streptomyces</taxon>
    </lineage>
</organism>
<dbReference type="SMART" id="SM00895">
    <property type="entry name" value="FCD"/>
    <property type="match status" value="1"/>
</dbReference>
<reference evidence="5 8" key="2">
    <citation type="submission" date="2019-04" db="EMBL/GenBank/DDBJ databases">
        <title>Draft genome sequences of Streptomyces avermitilis NBRC 14893.</title>
        <authorList>
            <person name="Komaki H."/>
            <person name="Tamura T."/>
            <person name="Hosoyama A."/>
        </authorList>
    </citation>
    <scope>NUCLEOTIDE SEQUENCE [LARGE SCALE GENOMIC DNA]</scope>
    <source>
        <strain evidence="5 8">NBRC 14893</strain>
    </source>
</reference>
<accession>A0A4D4N2V2</accession>
<dbReference type="STRING" id="33903.AQJ43_09615"/>
<dbReference type="AlphaFoldDB" id="A0A4D4N2V2"/>
<name>A0A4D4N2V2_STRAX</name>
<evidence type="ECO:0000256" key="3">
    <source>
        <dbReference type="ARBA" id="ARBA00023163"/>
    </source>
</evidence>
<dbReference type="PRINTS" id="PR00035">
    <property type="entry name" value="HTHGNTR"/>
</dbReference>
<dbReference type="PANTHER" id="PTHR43537">
    <property type="entry name" value="TRANSCRIPTIONAL REGULATOR, GNTR FAMILY"/>
    <property type="match status" value="1"/>
</dbReference>
<evidence type="ECO:0000256" key="1">
    <source>
        <dbReference type="ARBA" id="ARBA00023015"/>
    </source>
</evidence>
<dbReference type="InterPro" id="IPR000524">
    <property type="entry name" value="Tscrpt_reg_HTH_GntR"/>
</dbReference>
<keyword evidence="1" id="KW-0805">Transcription regulation</keyword>
<evidence type="ECO:0000259" key="4">
    <source>
        <dbReference type="PROSITE" id="PS50949"/>
    </source>
</evidence>
<dbReference type="Proteomes" id="UP000299211">
    <property type="component" value="Unassembled WGS sequence"/>
</dbReference>
<comment type="caution">
    <text evidence="6">The sequence shown here is derived from an EMBL/GenBank/DDBJ whole genome shotgun (WGS) entry which is preliminary data.</text>
</comment>